<reference evidence="3" key="3">
    <citation type="submission" date="2021-08" db="EMBL/GenBank/DDBJ databases">
        <authorList>
            <person name="Tani A."/>
            <person name="Ola A."/>
            <person name="Ogura Y."/>
            <person name="Katsura K."/>
            <person name="Hayashi T."/>
        </authorList>
    </citation>
    <scope>NUCLEOTIDE SEQUENCE</scope>
    <source>
        <strain evidence="3">DSM 22415</strain>
    </source>
</reference>
<reference evidence="3" key="2">
    <citation type="journal article" date="2021" name="Front. Microbiol.">
        <title>Comprehensive Comparative Genomics and Phenotyping of Methylobacterium Species.</title>
        <authorList>
            <person name="Alessa O."/>
            <person name="Ogura Y."/>
            <person name="Fujitani Y."/>
            <person name="Takami H."/>
            <person name="Hayashi T."/>
            <person name="Sahin N."/>
            <person name="Tani A."/>
        </authorList>
    </citation>
    <scope>NUCLEOTIDE SEQUENCE</scope>
    <source>
        <strain evidence="3">DSM 22415</strain>
    </source>
</reference>
<evidence type="ECO:0000256" key="1">
    <source>
        <dbReference type="SAM" id="MobiDB-lite"/>
    </source>
</evidence>
<dbReference type="RefSeq" id="WP_144761079.1">
    <property type="nucleotide sequence ID" value="NZ_BPQI01000047.1"/>
</dbReference>
<proteinExistence type="predicted"/>
<dbReference type="EMBL" id="CABFVH010000004">
    <property type="protein sequence ID" value="VUF11364.1"/>
    <property type="molecule type" value="Genomic_DNA"/>
</dbReference>
<dbReference type="EMBL" id="BPQI01000047">
    <property type="protein sequence ID" value="GJD56043.1"/>
    <property type="molecule type" value="Genomic_DNA"/>
</dbReference>
<feature type="compositionally biased region" description="Gly residues" evidence="1">
    <location>
        <begin position="75"/>
        <end position="87"/>
    </location>
</feature>
<reference evidence="4 5" key="1">
    <citation type="submission" date="2019-06" db="EMBL/GenBank/DDBJ databases">
        <authorList>
            <person name="Rodrigo-Torres L."/>
            <person name="Arahal R. D."/>
            <person name="Lucena T."/>
        </authorList>
    </citation>
    <scope>NUCLEOTIDE SEQUENCE [LARGE SCALE GENOMIC DNA]</scope>
    <source>
        <strain evidence="4 5">SW08-7</strain>
    </source>
</reference>
<name>A0A564FU27_9HYPH</name>
<protein>
    <submittedName>
        <fullName evidence="4">Uncharacterized protein</fullName>
    </submittedName>
</protein>
<dbReference type="OrthoDB" id="8005822at2"/>
<sequence>MRAALLAGLAVLAAAPASAGPLEAGSSCGGNAYSSAQVVEGRSPRREPLVAVPDTLCADLDGPRPPVRVDIYGVPGLGPESGSGADGSGAPYEGRSRRGARPVPLPD</sequence>
<feature type="signal peptide" evidence="2">
    <location>
        <begin position="1"/>
        <end position="19"/>
    </location>
</feature>
<keyword evidence="2" id="KW-0732">Signal</keyword>
<evidence type="ECO:0000313" key="5">
    <source>
        <dbReference type="Proteomes" id="UP000401717"/>
    </source>
</evidence>
<organism evidence="4 5">
    <name type="scientific">Methylobacterium dankookense</name>
    <dbReference type="NCBI Taxonomy" id="560405"/>
    <lineage>
        <taxon>Bacteria</taxon>
        <taxon>Pseudomonadati</taxon>
        <taxon>Pseudomonadota</taxon>
        <taxon>Alphaproteobacteria</taxon>
        <taxon>Hyphomicrobiales</taxon>
        <taxon>Methylobacteriaceae</taxon>
        <taxon>Methylobacterium</taxon>
    </lineage>
</organism>
<evidence type="ECO:0000313" key="4">
    <source>
        <dbReference type="EMBL" id="VUF11364.1"/>
    </source>
</evidence>
<feature type="region of interest" description="Disordered" evidence="1">
    <location>
        <begin position="19"/>
        <end position="107"/>
    </location>
</feature>
<keyword evidence="6" id="KW-1185">Reference proteome</keyword>
<evidence type="ECO:0000313" key="6">
    <source>
        <dbReference type="Proteomes" id="UP001055303"/>
    </source>
</evidence>
<dbReference type="Proteomes" id="UP000401717">
    <property type="component" value="Unassembled WGS sequence"/>
</dbReference>
<evidence type="ECO:0000313" key="3">
    <source>
        <dbReference type="EMBL" id="GJD56043.1"/>
    </source>
</evidence>
<accession>A0A564FU27</accession>
<dbReference type="Proteomes" id="UP001055303">
    <property type="component" value="Unassembled WGS sequence"/>
</dbReference>
<evidence type="ECO:0000256" key="2">
    <source>
        <dbReference type="SAM" id="SignalP"/>
    </source>
</evidence>
<dbReference type="AlphaFoldDB" id="A0A564FU27"/>
<feature type="chain" id="PRO_5022163418" evidence="2">
    <location>
        <begin position="20"/>
        <end position="107"/>
    </location>
</feature>
<gene>
    <name evidence="3" type="ORF">IFDJLNFL_1935</name>
    <name evidence="4" type="ORF">MTDSW087_01045</name>
</gene>